<dbReference type="Proteomes" id="UP000503339">
    <property type="component" value="Chromosome"/>
</dbReference>
<reference evidence="1 2" key="1">
    <citation type="submission" date="2018-10" db="EMBL/GenBank/DDBJ databases">
        <authorList>
            <person name="Perry B.J."/>
            <person name="Sullivan J.T."/>
            <person name="Murphy R.J.T."/>
            <person name="Ramsay J.P."/>
            <person name="Ronson C.W."/>
        </authorList>
    </citation>
    <scope>NUCLEOTIDE SEQUENCE [LARGE SCALE GENOMIC DNA]</scope>
    <source>
        <strain evidence="1 2">NZP2014</strain>
    </source>
</reference>
<gene>
    <name evidence="1" type="ORF">EB233_04125</name>
</gene>
<name>A0A6M7UBZ8_9HYPH</name>
<dbReference type="AlphaFoldDB" id="A0A6M7UBZ8"/>
<organism evidence="1 2">
    <name type="scientific">Mesorhizobium erdmanii</name>
    <dbReference type="NCBI Taxonomy" id="1777866"/>
    <lineage>
        <taxon>Bacteria</taxon>
        <taxon>Pseudomonadati</taxon>
        <taxon>Pseudomonadota</taxon>
        <taxon>Alphaproteobacteria</taxon>
        <taxon>Hyphomicrobiales</taxon>
        <taxon>Phyllobacteriaceae</taxon>
        <taxon>Mesorhizobium</taxon>
    </lineage>
</organism>
<evidence type="ECO:0000313" key="2">
    <source>
        <dbReference type="Proteomes" id="UP000503339"/>
    </source>
</evidence>
<proteinExistence type="predicted"/>
<protein>
    <submittedName>
        <fullName evidence="1">Uncharacterized protein</fullName>
    </submittedName>
</protein>
<keyword evidence="2" id="KW-1185">Reference proteome</keyword>
<evidence type="ECO:0000313" key="1">
    <source>
        <dbReference type="EMBL" id="QKC74831.1"/>
    </source>
</evidence>
<sequence>MPKSIYDRGLLKPDDVAKLQRVFDGACRRREAHPESAEARELALTLLALHNAGMVDEDMLMEAVGFRRLEPKSA</sequence>
<accession>A0A6M7UBZ8</accession>
<dbReference type="RefSeq" id="WP_027054895.1">
    <property type="nucleotide sequence ID" value="NZ_CP033361.1"/>
</dbReference>
<dbReference type="EMBL" id="CP033361">
    <property type="protein sequence ID" value="QKC74831.1"/>
    <property type="molecule type" value="Genomic_DNA"/>
</dbReference>
<dbReference type="KEGG" id="merd:EB233_04125"/>